<comment type="cofactor">
    <cofactor evidence="1">
        <name>pyridoxal 5'-phosphate</name>
        <dbReference type="ChEBI" id="CHEBI:597326"/>
    </cofactor>
</comment>
<dbReference type="InterPro" id="IPR015422">
    <property type="entry name" value="PyrdxlP-dep_Trfase_small"/>
</dbReference>
<accession>A0A1G5V497</accession>
<feature type="domain" description="Aromatic amino acid beta-eliminating lyase/threonine aldolase" evidence="4">
    <location>
        <begin position="35"/>
        <end position="242"/>
    </location>
</feature>
<evidence type="ECO:0000256" key="1">
    <source>
        <dbReference type="ARBA" id="ARBA00001933"/>
    </source>
</evidence>
<dbReference type="AlphaFoldDB" id="A0A1G5V497"/>
<evidence type="ECO:0000313" key="5">
    <source>
        <dbReference type="EMBL" id="SDA39825.1"/>
    </source>
</evidence>
<dbReference type="STRING" id="209880.SAMN02910343_00310"/>
<dbReference type="InterPro" id="IPR015424">
    <property type="entry name" value="PyrdxlP-dep_Trfase"/>
</dbReference>
<evidence type="ECO:0000313" key="6">
    <source>
        <dbReference type="Proteomes" id="UP000199689"/>
    </source>
</evidence>
<proteinExistence type="inferred from homology"/>
<dbReference type="Pfam" id="PF01212">
    <property type="entry name" value="Beta_elim_lyase"/>
    <property type="match status" value="1"/>
</dbReference>
<dbReference type="RefSeq" id="WP_234944885.1">
    <property type="nucleotide sequence ID" value="NZ_FMXA01000004.1"/>
</dbReference>
<name>A0A1G5V497_9FIRM</name>
<dbReference type="Proteomes" id="UP000199689">
    <property type="component" value="Unassembled WGS sequence"/>
</dbReference>
<sequence>MTMSTLLPFASDYMEGAHPEIIRRLSEINRIPMPGYGSDDICESARNRIRNACHTPNADVFFLIGGTQTNATVIDAMLASYQGVIAANTGHISVHEAGAIEWGGHKVLPLPHTLGKLRAEDVETYLSNWTQDGSRDHMVMPGMVYISHPTEYGTLYTADELRALHRVCAAHHIPLYLDGARLAYALAAPENELTLPLIAECCDAFYIGGTKCGTLFGEAVVLPRKNTIPHFFTIIKQHGALLAKGWLLGLQFETLFTNHLYETIGQPAIEAANTIRHVLRESGYRLFFDAPTNQIFVILPNQLLNPLAKEVSYSFWEKYDEAHTVIRLATSWATTKEETDCLCRVFKTLAVSD</sequence>
<dbReference type="GeneID" id="87755357"/>
<keyword evidence="6" id="KW-1185">Reference proteome</keyword>
<reference evidence="5 6" key="1">
    <citation type="submission" date="2016-10" db="EMBL/GenBank/DDBJ databases">
        <authorList>
            <person name="de Groot N.N."/>
        </authorList>
    </citation>
    <scope>NUCLEOTIDE SEQUENCE [LARGE SCALE GENOMIC DNA]</scope>
    <source>
        <strain evidence="5 6">DSM 15230</strain>
    </source>
</reference>
<dbReference type="InterPro" id="IPR001597">
    <property type="entry name" value="ArAA_b-elim_lyase/Thr_aldolase"/>
</dbReference>
<dbReference type="PANTHER" id="PTHR48097">
    <property type="entry name" value="L-THREONINE ALDOLASE-RELATED"/>
    <property type="match status" value="1"/>
</dbReference>
<protein>
    <submittedName>
        <fullName evidence="5">L-threonine aldolase</fullName>
    </submittedName>
</protein>
<evidence type="ECO:0000256" key="2">
    <source>
        <dbReference type="ARBA" id="ARBA00006966"/>
    </source>
</evidence>
<comment type="similarity">
    <text evidence="2">Belongs to the threonine aldolase family.</text>
</comment>
<dbReference type="EMBL" id="FMXA01000004">
    <property type="protein sequence ID" value="SDA39825.1"/>
    <property type="molecule type" value="Genomic_DNA"/>
</dbReference>
<evidence type="ECO:0000256" key="3">
    <source>
        <dbReference type="ARBA" id="ARBA00022898"/>
    </source>
</evidence>
<dbReference type="SUPFAM" id="SSF53383">
    <property type="entry name" value="PLP-dependent transferases"/>
    <property type="match status" value="1"/>
</dbReference>
<dbReference type="Gene3D" id="3.90.1150.10">
    <property type="entry name" value="Aspartate Aminotransferase, domain 1"/>
    <property type="match status" value="1"/>
</dbReference>
<dbReference type="Gene3D" id="3.40.640.10">
    <property type="entry name" value="Type I PLP-dependent aspartate aminotransferase-like (Major domain)"/>
    <property type="match status" value="1"/>
</dbReference>
<organism evidence="5 6">
    <name type="scientific">Allisonella histaminiformans</name>
    <dbReference type="NCBI Taxonomy" id="209880"/>
    <lineage>
        <taxon>Bacteria</taxon>
        <taxon>Bacillati</taxon>
        <taxon>Bacillota</taxon>
        <taxon>Negativicutes</taxon>
        <taxon>Veillonellales</taxon>
        <taxon>Veillonellaceae</taxon>
        <taxon>Allisonella</taxon>
    </lineage>
</organism>
<evidence type="ECO:0000259" key="4">
    <source>
        <dbReference type="Pfam" id="PF01212"/>
    </source>
</evidence>
<dbReference type="GO" id="GO:0016829">
    <property type="term" value="F:lyase activity"/>
    <property type="evidence" value="ECO:0007669"/>
    <property type="project" value="InterPro"/>
</dbReference>
<gene>
    <name evidence="5" type="ORF">SAMN02910343_00310</name>
</gene>
<dbReference type="InterPro" id="IPR015421">
    <property type="entry name" value="PyrdxlP-dep_Trfase_major"/>
</dbReference>
<dbReference type="GO" id="GO:0006520">
    <property type="term" value="P:amino acid metabolic process"/>
    <property type="evidence" value="ECO:0007669"/>
    <property type="project" value="InterPro"/>
</dbReference>
<keyword evidence="3" id="KW-0663">Pyridoxal phosphate</keyword>
<dbReference type="PANTHER" id="PTHR48097:SF5">
    <property type="entry name" value="LOW SPECIFICITY L-THREONINE ALDOLASE"/>
    <property type="match status" value="1"/>
</dbReference>